<name>A0A0C9WB31_9AGAM</name>
<dbReference type="Proteomes" id="UP000053820">
    <property type="component" value="Unassembled WGS sequence"/>
</dbReference>
<sequence length="1010" mass="117252">RRTRQTDHQLPLRFRDMIPEPPLPLPPSDAEAGRGILPDPPEATSSPRSAEPEPEPVLDAMPRPRPIFRTHANSFRLFRNSLCLGDWYWNNLAQLSKKSFNKLVQIVGSPKFHSEDIHNMNWRAIDRELGSLDAPDPEEWLNEDAGWERTTVTISIPFPRRSLHSGPKQYSITDFYRRSIMSIIREKVLDPVHHELFHYELYKLRWHPPHKSHDTRVYGELFTSKAFLEAHVNLQDSPPEAGCDLLCRIVALMFWSDATQLTTYGDTKLWPVYIFFGNESKYEHCQPSTHLCVHAAYLQTLPDDFKDFVLENSGSKLPGAPFFTHCHRELFHAQWQVLLDDEFVQVYEHGIVLTCYDGVIRRLFPRIFTYSADDPKKILIASIRNLGTCPCPRCLIPKDRVHNLASERDILQHHLLARKDTEERRKSIANARRLIYELQYIVDTPQVEALLKDESLVPMKNTFSEQLSHMGFDLFLMLVVDLLHEFELGVWKAVFIHLLRMLDSLRGAMLSELDRRYRQIPTFGCSTVRRFRRNVSELKRMAARDFEDLLQCAIPVFAGLLPQPHDCQVLRLLFLLAHWHGLAKLWMHTDETLDILEAVTSNLGEELRKFVGETCPTFTTKELWREAESCRRRHARESTSGASQPRALANVSDRRPKVLNLRTYKLHTLGDYAAQIRLYGTTDLYSTQPGELEHRTSKGHYARTSRKAFVPQLVSIERRQARIRRIRTRRDALKNEDPTPNAPEEHHVIGRSQNFPEDITTFVQSNSDDPAAKDFVFKLKLHLLPRILEIHTESLEDCGNSLSLTSQVPLGYRSEGDRTETLPSGRDHVVFKSGRIYRHPLLHINHTTYDLRRETEAINPHTDHRDVMLLTCADGTGSHPFCYAWVLAIYHANVIYTGPECLDYQPWRLEFLWMRWFELLDHPAGWEHHALDKGRFVAMDRADVFGFVDPADVLRCCHLIPSFADERLHPDGVAVSRNARDSEDWKYYYINRFVDHDMVMRYHWGLGVGH</sequence>
<gene>
    <name evidence="2" type="ORF">HYDPIDRAFT_47576</name>
</gene>
<feature type="region of interest" description="Disordered" evidence="1">
    <location>
        <begin position="1"/>
        <end position="63"/>
    </location>
</feature>
<dbReference type="AlphaFoldDB" id="A0A0C9WB31"/>
<accession>A0A0C9WB31</accession>
<dbReference type="EMBL" id="KN839844">
    <property type="protein sequence ID" value="KIJ65263.1"/>
    <property type="molecule type" value="Genomic_DNA"/>
</dbReference>
<keyword evidence="3" id="KW-1185">Reference proteome</keyword>
<feature type="non-terminal residue" evidence="2">
    <location>
        <position position="1"/>
    </location>
</feature>
<feature type="non-terminal residue" evidence="2">
    <location>
        <position position="1010"/>
    </location>
</feature>
<dbReference type="OrthoDB" id="2687259at2759"/>
<dbReference type="Pfam" id="PF18759">
    <property type="entry name" value="Plavaka"/>
    <property type="match status" value="1"/>
</dbReference>
<feature type="compositionally biased region" description="Basic and acidic residues" evidence="1">
    <location>
        <begin position="732"/>
        <end position="748"/>
    </location>
</feature>
<proteinExistence type="predicted"/>
<protein>
    <submittedName>
        <fullName evidence="2">Uncharacterized protein</fullName>
    </submittedName>
</protein>
<organism evidence="2 3">
    <name type="scientific">Hydnomerulius pinastri MD-312</name>
    <dbReference type="NCBI Taxonomy" id="994086"/>
    <lineage>
        <taxon>Eukaryota</taxon>
        <taxon>Fungi</taxon>
        <taxon>Dikarya</taxon>
        <taxon>Basidiomycota</taxon>
        <taxon>Agaricomycotina</taxon>
        <taxon>Agaricomycetes</taxon>
        <taxon>Agaricomycetidae</taxon>
        <taxon>Boletales</taxon>
        <taxon>Boletales incertae sedis</taxon>
        <taxon>Leucogyrophana</taxon>
    </lineage>
</organism>
<evidence type="ECO:0000313" key="3">
    <source>
        <dbReference type="Proteomes" id="UP000053820"/>
    </source>
</evidence>
<dbReference type="HOGENOM" id="CLU_002498_0_0_1"/>
<evidence type="ECO:0000256" key="1">
    <source>
        <dbReference type="SAM" id="MobiDB-lite"/>
    </source>
</evidence>
<evidence type="ECO:0000313" key="2">
    <source>
        <dbReference type="EMBL" id="KIJ65263.1"/>
    </source>
</evidence>
<reference evidence="2 3" key="1">
    <citation type="submission" date="2014-04" db="EMBL/GenBank/DDBJ databases">
        <title>Evolutionary Origins and Diversification of the Mycorrhizal Mutualists.</title>
        <authorList>
            <consortium name="DOE Joint Genome Institute"/>
            <consortium name="Mycorrhizal Genomics Consortium"/>
            <person name="Kohler A."/>
            <person name="Kuo A."/>
            <person name="Nagy L.G."/>
            <person name="Floudas D."/>
            <person name="Copeland A."/>
            <person name="Barry K.W."/>
            <person name="Cichocki N."/>
            <person name="Veneault-Fourrey C."/>
            <person name="LaButti K."/>
            <person name="Lindquist E.A."/>
            <person name="Lipzen A."/>
            <person name="Lundell T."/>
            <person name="Morin E."/>
            <person name="Murat C."/>
            <person name="Riley R."/>
            <person name="Ohm R."/>
            <person name="Sun H."/>
            <person name="Tunlid A."/>
            <person name="Henrissat B."/>
            <person name="Grigoriev I.V."/>
            <person name="Hibbett D.S."/>
            <person name="Martin F."/>
        </authorList>
    </citation>
    <scope>NUCLEOTIDE SEQUENCE [LARGE SCALE GENOMIC DNA]</scope>
    <source>
        <strain evidence="2 3">MD-312</strain>
    </source>
</reference>
<dbReference type="InterPro" id="IPR041078">
    <property type="entry name" value="Plavaka"/>
</dbReference>
<feature type="region of interest" description="Disordered" evidence="1">
    <location>
        <begin position="732"/>
        <end position="755"/>
    </location>
</feature>